<feature type="region of interest" description="Disordered" evidence="2">
    <location>
        <begin position="1064"/>
        <end position="1120"/>
    </location>
</feature>
<name>A0A5J4WCH1_9EUKA</name>
<protein>
    <submittedName>
        <fullName evidence="3">Uncharacterized protein</fullName>
    </submittedName>
</protein>
<comment type="caution">
    <text evidence="3">The sequence shown here is derived from an EMBL/GenBank/DDBJ whole genome shotgun (WGS) entry which is preliminary data.</text>
</comment>
<dbReference type="GO" id="GO:0002926">
    <property type="term" value="P:tRNA wobble base 5-methoxycarbonylmethyl-2-thiouridinylation"/>
    <property type="evidence" value="ECO:0007669"/>
    <property type="project" value="TreeGrafter"/>
</dbReference>
<feature type="compositionally biased region" description="Acidic residues" evidence="2">
    <location>
        <begin position="1070"/>
        <end position="1081"/>
    </location>
</feature>
<organism evidence="3 4">
    <name type="scientific">Streblomastix strix</name>
    <dbReference type="NCBI Taxonomy" id="222440"/>
    <lineage>
        <taxon>Eukaryota</taxon>
        <taxon>Metamonada</taxon>
        <taxon>Preaxostyla</taxon>
        <taxon>Oxymonadida</taxon>
        <taxon>Streblomastigidae</taxon>
        <taxon>Streblomastix</taxon>
    </lineage>
</organism>
<feature type="region of interest" description="Disordered" evidence="2">
    <location>
        <begin position="1247"/>
        <end position="1267"/>
    </location>
</feature>
<dbReference type="Proteomes" id="UP000324800">
    <property type="component" value="Unassembled WGS sequence"/>
</dbReference>
<dbReference type="PANTHER" id="PTHR12747:SF0">
    <property type="entry name" value="ELONGATOR COMPLEX PROTEIN 1"/>
    <property type="match status" value="1"/>
</dbReference>
<sequence>MNSVILAAHSVHRIYSALDAELVVLGQGGKDRYILANSSLRVFDPPSSSSSSAIDCIMIAEKALPPLTGKIVFLDFNYDLDSYWITTENGHQFNSADLSSWQEQEKVMLPHFRNDMKRNPILAAKWSNGEPLCCVVTRYGRALLLSSSGEMLKSVPLVLPESSESPRIYLKEAYITWMDERSSLAITWLREDEINEGKISQFASITILDAKWQTVSSQPLKNSLISCAWRPQHSSLTCVERLLNESEISAFQTPHQIVTSLASSFSWEGRPPPPKPSSYAPSRSSFTYPISQYQQDKYQTQKLYSDPIKSKFNILILGDGGAIQDGFPLSNQDIINDIKWIGWSCQGDLLGVIAELKDQEEEKDISNKYKIILQIYLISNGRWYLKQEQFFSFPLPSSVKQNENKQEKEYWSIRGQWDDEDPNIIRIIGLRKKKNNDQLKQQSPSSNINSNNANQSNIPFAIIHILTFSIHTYTGPDGLVVVTDSDLAHSTPFQLSCIPPPMCLWSHIFTNNWNQIGKQQKMKNRNEKIKGQEIILKNDINQIHTINAVAFDWIGHEIEQEMKNIFLSQSLSSQSSKISPLLLSQQQQLLYSSSSSSSSVILSQIAHESGFANQSHQSFPRFAVLTTKGIQISNQTKKLYLLPEFIDCDYQKENQLKSNQLQQTEIEKEKQDEKCINIEKKQRIDYKLSHVVWIGPSSFALAISTPIDAILVLSASKQLKGKKIQSKLEEKVTTEQNENKQTRIPGSKKLDIIHVFQFDHPVICVSNPTLIPSSSQSPISSSSQQQQSFSRRASFIIQLSSGQLYRLSFSIHMEVDIEQTLSINGQIVLSGVESFGIYKDTNELQSVIAITMQNQMHFIPLTQSSLDSKRSKFNKQSNFTPLMYKREVERGSSIVALIAPSSSSSSQSSSQSSLNLLSSSSTSPKVILQMPRGTLEQIHPRPLVLHTIIKYMYGNGNDQKLQQPSLTRPFNTILSLIRLHRIEMSIICDINPSLFIQEIKQFINNALWKPFSDQSDVQQGFLRWYNEENIQQDNSINNTSFHSNLDSTLISSFIDAISSSYGRNGQRFDEGEDSDEEEEEKVDQKEKQIRENKRREIKDEDEDDYEDLKDDQEEEKEQIQYDYGKVSDTRRKKGFWTNIRPPQYDSILFIISSLPKWIIIDRKQEKQKENDAQKEKETILNNIEKNKDENIGENLLAHSSFVCGSADILSDLALQTYDLQLTKEIDSLTQRDPKEYLPHLAQLASKANRWRERYEENEDDEKRRHKR</sequence>
<evidence type="ECO:0000256" key="1">
    <source>
        <dbReference type="SAM" id="Coils"/>
    </source>
</evidence>
<gene>
    <name evidence="3" type="ORF">EZS28_012404</name>
</gene>
<accession>A0A5J4WCH1</accession>
<feature type="coiled-coil region" evidence="1">
    <location>
        <begin position="1162"/>
        <end position="1189"/>
    </location>
</feature>
<keyword evidence="1" id="KW-0175">Coiled coil</keyword>
<evidence type="ECO:0000256" key="2">
    <source>
        <dbReference type="SAM" id="MobiDB-lite"/>
    </source>
</evidence>
<feature type="compositionally biased region" description="Acidic residues" evidence="2">
    <location>
        <begin position="1099"/>
        <end position="1116"/>
    </location>
</feature>
<proteinExistence type="predicted"/>
<reference evidence="3 4" key="1">
    <citation type="submission" date="2019-03" db="EMBL/GenBank/DDBJ databases">
        <title>Single cell metagenomics reveals metabolic interactions within the superorganism composed of flagellate Streblomastix strix and complex community of Bacteroidetes bacteria on its surface.</title>
        <authorList>
            <person name="Treitli S.C."/>
            <person name="Kolisko M."/>
            <person name="Husnik F."/>
            <person name="Keeling P."/>
            <person name="Hampl V."/>
        </authorList>
    </citation>
    <scope>NUCLEOTIDE SEQUENCE [LARGE SCALE GENOMIC DNA]</scope>
    <source>
        <strain evidence="3">ST1C</strain>
    </source>
</reference>
<dbReference type="EMBL" id="SNRW01002668">
    <property type="protein sequence ID" value="KAA6392069.1"/>
    <property type="molecule type" value="Genomic_DNA"/>
</dbReference>
<feature type="coiled-coil region" evidence="1">
    <location>
        <begin position="654"/>
        <end position="681"/>
    </location>
</feature>
<dbReference type="GO" id="GO:0000049">
    <property type="term" value="F:tRNA binding"/>
    <property type="evidence" value="ECO:0007669"/>
    <property type="project" value="TreeGrafter"/>
</dbReference>
<evidence type="ECO:0000313" key="3">
    <source>
        <dbReference type="EMBL" id="KAA6392069.1"/>
    </source>
</evidence>
<dbReference type="GO" id="GO:0005829">
    <property type="term" value="C:cytosol"/>
    <property type="evidence" value="ECO:0007669"/>
    <property type="project" value="TreeGrafter"/>
</dbReference>
<dbReference type="GO" id="GO:0033588">
    <property type="term" value="C:elongator holoenzyme complex"/>
    <property type="evidence" value="ECO:0007669"/>
    <property type="project" value="InterPro"/>
</dbReference>
<dbReference type="PANTHER" id="PTHR12747">
    <property type="entry name" value="ELONGATOR COMPLEX PROTEIN 1"/>
    <property type="match status" value="1"/>
</dbReference>
<dbReference type="AlphaFoldDB" id="A0A5J4WCH1"/>
<dbReference type="InterPro" id="IPR006849">
    <property type="entry name" value="Elp1"/>
</dbReference>
<evidence type="ECO:0000313" key="4">
    <source>
        <dbReference type="Proteomes" id="UP000324800"/>
    </source>
</evidence>
<feature type="compositionally biased region" description="Basic and acidic residues" evidence="2">
    <location>
        <begin position="1082"/>
        <end position="1098"/>
    </location>
</feature>
<dbReference type="UniPathway" id="UPA00988"/>
<dbReference type="OrthoDB" id="40048at2759"/>